<gene>
    <name evidence="2" type="ORF">EL26_00070</name>
</gene>
<accession>A0A074MGZ6</accession>
<keyword evidence="3" id="KW-1185">Reference proteome</keyword>
<name>A0A074MGZ6_9BACL</name>
<reference evidence="2 3" key="1">
    <citation type="journal article" date="2013" name="Int. J. Syst. Evol. Microbiol.">
        <title>Tumebacillus flagellatus sp. nov., an alpha-amylase/pullulanase-producing bacterium isolated from cassava wastewater.</title>
        <authorList>
            <person name="Wang Q."/>
            <person name="Xie N."/>
            <person name="Qin Y."/>
            <person name="Shen N."/>
            <person name="Zhu J."/>
            <person name="Mi H."/>
            <person name="Huang R."/>
        </authorList>
    </citation>
    <scope>NUCLEOTIDE SEQUENCE [LARGE SCALE GENOMIC DNA]</scope>
    <source>
        <strain evidence="2 3">GST4</strain>
    </source>
</reference>
<comment type="caution">
    <text evidence="2">The sequence shown here is derived from an EMBL/GenBank/DDBJ whole genome shotgun (WGS) entry which is preliminary data.</text>
</comment>
<dbReference type="EMBL" id="JMIR01000001">
    <property type="protein sequence ID" value="KEO84997.1"/>
    <property type="molecule type" value="Genomic_DNA"/>
</dbReference>
<dbReference type="Gene3D" id="1.20.1290.10">
    <property type="entry name" value="AhpD-like"/>
    <property type="match status" value="1"/>
</dbReference>
<dbReference type="PANTHER" id="PTHR33930">
    <property type="entry name" value="ALKYL HYDROPEROXIDE REDUCTASE AHPD"/>
    <property type="match status" value="1"/>
</dbReference>
<dbReference type="Proteomes" id="UP000027931">
    <property type="component" value="Unassembled WGS sequence"/>
</dbReference>
<dbReference type="RefSeq" id="WP_038083140.1">
    <property type="nucleotide sequence ID" value="NZ_JMIR01000001.1"/>
</dbReference>
<protein>
    <submittedName>
        <fullName evidence="2">Alkylhydroperoxidase</fullName>
    </submittedName>
</protein>
<dbReference type="STRING" id="1157490.EL26_00070"/>
<evidence type="ECO:0000259" key="1">
    <source>
        <dbReference type="Pfam" id="PF02627"/>
    </source>
</evidence>
<dbReference type="GO" id="GO:0051920">
    <property type="term" value="F:peroxiredoxin activity"/>
    <property type="evidence" value="ECO:0007669"/>
    <property type="project" value="InterPro"/>
</dbReference>
<proteinExistence type="predicted"/>
<dbReference type="OrthoDB" id="1683318at2"/>
<evidence type="ECO:0000313" key="3">
    <source>
        <dbReference type="Proteomes" id="UP000027931"/>
    </source>
</evidence>
<keyword evidence="2" id="KW-0560">Oxidoreductase</keyword>
<feature type="domain" description="Carboxymuconolactone decarboxylase-like" evidence="1">
    <location>
        <begin position="29"/>
        <end position="111"/>
    </location>
</feature>
<evidence type="ECO:0000313" key="2">
    <source>
        <dbReference type="EMBL" id="KEO84997.1"/>
    </source>
</evidence>
<dbReference type="eggNOG" id="COG0599">
    <property type="taxonomic scope" value="Bacteria"/>
</dbReference>
<dbReference type="SUPFAM" id="SSF69118">
    <property type="entry name" value="AhpD-like"/>
    <property type="match status" value="1"/>
</dbReference>
<keyword evidence="2" id="KW-0575">Peroxidase</keyword>
<dbReference type="AlphaFoldDB" id="A0A074MGZ6"/>
<dbReference type="PANTHER" id="PTHR33930:SF2">
    <property type="entry name" value="BLR3452 PROTEIN"/>
    <property type="match status" value="1"/>
</dbReference>
<dbReference type="InterPro" id="IPR029032">
    <property type="entry name" value="AhpD-like"/>
</dbReference>
<dbReference type="InterPro" id="IPR003779">
    <property type="entry name" value="CMD-like"/>
</dbReference>
<sequence length="122" mass="12954">MANIEAQNNTERTLLAYKEGLGQFAQTLPNIGDTYMEFTAACFAEGAVSVKHKHLTALGISLCLQDRICTFYHAKGALENGASHAELMETVGVCAALSGGAALSQGVTWVQQALLDLKSAQH</sequence>
<dbReference type="Pfam" id="PF02627">
    <property type="entry name" value="CMD"/>
    <property type="match status" value="1"/>
</dbReference>
<organism evidence="2 3">
    <name type="scientific">Tumebacillus flagellatus</name>
    <dbReference type="NCBI Taxonomy" id="1157490"/>
    <lineage>
        <taxon>Bacteria</taxon>
        <taxon>Bacillati</taxon>
        <taxon>Bacillota</taxon>
        <taxon>Bacilli</taxon>
        <taxon>Bacillales</taxon>
        <taxon>Alicyclobacillaceae</taxon>
        <taxon>Tumebacillus</taxon>
    </lineage>
</organism>